<evidence type="ECO:0000313" key="3">
    <source>
        <dbReference type="Proteomes" id="UP000256690"/>
    </source>
</evidence>
<sequence length="131" mass="14075">MYFPLLTAITTITAASVAVAVPSEPNMNELGAGHTLALRDTDTISVRLDAGDDNIITRKIETQHECQVTDASDFPDGVLSIEIPDGYYCRFWSTMSCNGDSTKDMPAPGGKPSDNGLVHKTGAFKCYEGKD</sequence>
<keyword evidence="3" id="KW-1185">Reference proteome</keyword>
<keyword evidence="1" id="KW-0732">Signal</keyword>
<comment type="caution">
    <text evidence="2">The sequence shown here is derived from an EMBL/GenBank/DDBJ whole genome shotgun (WGS) entry which is preliminary data.</text>
</comment>
<dbReference type="GeneID" id="38113973"/>
<evidence type="ECO:0000313" key="2">
    <source>
        <dbReference type="EMBL" id="RDW86961.1"/>
    </source>
</evidence>
<dbReference type="EMBL" id="PVWQ01000003">
    <property type="protein sequence ID" value="RDW86961.1"/>
    <property type="molecule type" value="Genomic_DNA"/>
</dbReference>
<dbReference type="AlphaFoldDB" id="A0A3D8SL98"/>
<gene>
    <name evidence="2" type="ORF">DSM5745_03603</name>
</gene>
<organism evidence="2 3">
    <name type="scientific">Aspergillus mulundensis</name>
    <dbReference type="NCBI Taxonomy" id="1810919"/>
    <lineage>
        <taxon>Eukaryota</taxon>
        <taxon>Fungi</taxon>
        <taxon>Dikarya</taxon>
        <taxon>Ascomycota</taxon>
        <taxon>Pezizomycotina</taxon>
        <taxon>Eurotiomycetes</taxon>
        <taxon>Eurotiomycetidae</taxon>
        <taxon>Eurotiales</taxon>
        <taxon>Aspergillaceae</taxon>
        <taxon>Aspergillus</taxon>
        <taxon>Aspergillus subgen. Nidulantes</taxon>
    </lineage>
</organism>
<proteinExistence type="predicted"/>
<reference evidence="2 3" key="1">
    <citation type="journal article" date="2018" name="IMA Fungus">
        <title>IMA Genome-F 9: Draft genome sequence of Annulohypoxylon stygium, Aspergillus mulundensis, Berkeleyomyces basicola (syn. Thielaviopsis basicola), Ceratocystis smalleyi, two Cercospora beticola strains, Coleophoma cylindrospora, Fusarium fracticaudum, Phialophora cf. hyalina, and Morchella septimelata.</title>
        <authorList>
            <person name="Wingfield B.D."/>
            <person name="Bills G.F."/>
            <person name="Dong Y."/>
            <person name="Huang W."/>
            <person name="Nel W.J."/>
            <person name="Swalarsk-Parry B.S."/>
            <person name="Vaghefi N."/>
            <person name="Wilken P.M."/>
            <person name="An Z."/>
            <person name="de Beer Z.W."/>
            <person name="De Vos L."/>
            <person name="Chen L."/>
            <person name="Duong T.A."/>
            <person name="Gao Y."/>
            <person name="Hammerbacher A."/>
            <person name="Kikkert J.R."/>
            <person name="Li Y."/>
            <person name="Li H."/>
            <person name="Li K."/>
            <person name="Li Q."/>
            <person name="Liu X."/>
            <person name="Ma X."/>
            <person name="Naidoo K."/>
            <person name="Pethybridge S.J."/>
            <person name="Sun J."/>
            <person name="Steenkamp E.T."/>
            <person name="van der Nest M.A."/>
            <person name="van Wyk S."/>
            <person name="Wingfield M.J."/>
            <person name="Xiong C."/>
            <person name="Yue Q."/>
            <person name="Zhang X."/>
        </authorList>
    </citation>
    <scope>NUCLEOTIDE SEQUENCE [LARGE SCALE GENOMIC DNA]</scope>
    <source>
        <strain evidence="2 3">DSM 5745</strain>
    </source>
</reference>
<evidence type="ECO:0000256" key="1">
    <source>
        <dbReference type="SAM" id="SignalP"/>
    </source>
</evidence>
<feature type="signal peptide" evidence="1">
    <location>
        <begin position="1"/>
        <end position="20"/>
    </location>
</feature>
<evidence type="ECO:0008006" key="4">
    <source>
        <dbReference type="Google" id="ProtNLM"/>
    </source>
</evidence>
<dbReference type="Proteomes" id="UP000256690">
    <property type="component" value="Unassembled WGS sequence"/>
</dbReference>
<feature type="chain" id="PRO_5017726411" description="AA1-like domain-containing protein" evidence="1">
    <location>
        <begin position="21"/>
        <end position="131"/>
    </location>
</feature>
<dbReference type="RefSeq" id="XP_026606485.1">
    <property type="nucleotide sequence ID" value="XM_026745619.1"/>
</dbReference>
<dbReference type="OrthoDB" id="4323739at2759"/>
<name>A0A3D8SL98_9EURO</name>
<accession>A0A3D8SL98</accession>
<protein>
    <recommendedName>
        <fullName evidence="4">AA1-like domain-containing protein</fullName>
    </recommendedName>
</protein>